<dbReference type="GeneTree" id="ENSGT00390000000509"/>
<gene>
    <name evidence="1" type="primary">PGM3</name>
</gene>
<dbReference type="Proteomes" id="UP000005640">
    <property type="component" value="Chromosome 6"/>
</dbReference>
<organism evidence="1 2">
    <name type="scientific">Homo sapiens</name>
    <name type="common">Human</name>
    <dbReference type="NCBI Taxonomy" id="9606"/>
    <lineage>
        <taxon>Eukaryota</taxon>
        <taxon>Metazoa</taxon>
        <taxon>Chordata</taxon>
        <taxon>Craniata</taxon>
        <taxon>Vertebrata</taxon>
        <taxon>Euteleostomi</taxon>
        <taxon>Mammalia</taxon>
        <taxon>Eutheria</taxon>
        <taxon>Euarchontoglires</taxon>
        <taxon>Primates</taxon>
        <taxon>Haplorrhini</taxon>
        <taxon>Catarrhini</taxon>
        <taxon>Hominidae</taxon>
        <taxon>Homo</taxon>
    </lineage>
</organism>
<sequence>DAFVVIGRDTR</sequence>
<reference evidence="1 2" key="1">
    <citation type="journal article" date="2001" name="Nature">
        <title>Initial sequencing and analysis of the human genome.</title>
        <authorList>
            <consortium name="International Human Genome Sequencing Consortium"/>
            <person name="Lander E.S."/>
            <person name="Linton L.M."/>
            <person name="Birren B."/>
            <person name="Nusbaum C."/>
            <person name="Zody M.C."/>
            <person name="Baldwin J."/>
            <person name="Devon K."/>
            <person name="Dewar K."/>
            <person name="Doyle M."/>
            <person name="FitzHugh W."/>
            <person name="Funke R."/>
            <person name="Gage D."/>
            <person name="Harris K."/>
            <person name="Heaford A."/>
            <person name="Howland J."/>
            <person name="Kann L."/>
            <person name="Lehoczky J."/>
            <person name="LeVine R."/>
            <person name="McEwan P."/>
            <person name="McKernan K."/>
            <person name="Meldrim J."/>
            <person name="Mesirov J.P."/>
            <person name="Miranda C."/>
            <person name="Morris W."/>
            <person name="Naylor J."/>
            <person name="Raymond C."/>
            <person name="Rosetti M."/>
            <person name="Santos R."/>
            <person name="Sheridan A."/>
            <person name="Sougnez C."/>
            <person name="Stange-Thomann N."/>
            <person name="Stojanovic N."/>
            <person name="Subramanian A."/>
            <person name="Wyman D."/>
            <person name="Rogers J."/>
            <person name="Sulston J."/>
            <person name="Ainscough R."/>
            <person name="Beck S."/>
            <person name="Bentley D."/>
            <person name="Burton J."/>
            <person name="Clee C."/>
            <person name="Carter N."/>
            <person name="Coulson A."/>
            <person name="Deadman R."/>
            <person name="Deloukas P."/>
            <person name="Dunham A."/>
            <person name="Dunham I."/>
            <person name="Durbin R."/>
            <person name="French L."/>
            <person name="Grafham D."/>
            <person name="Gregory S."/>
            <person name="Hubbard T."/>
            <person name="Humphray S."/>
            <person name="Hunt A."/>
            <person name="Jones M."/>
            <person name="Lloyd C."/>
            <person name="McMurray A."/>
            <person name="Matthews L."/>
            <person name="Mercer S."/>
            <person name="Milne S."/>
            <person name="Mullikin J.C."/>
            <person name="Mungall A."/>
            <person name="Plumb R."/>
            <person name="Ross M."/>
            <person name="Shownkeen R."/>
            <person name="Sims S."/>
            <person name="Waterston R.H."/>
            <person name="Wilson R.K."/>
            <person name="Hillier L.W."/>
            <person name="McPherson J.D."/>
            <person name="Marra M.A."/>
            <person name="Mardis E.R."/>
            <person name="Fulton L.A."/>
            <person name="Chinwalla A.T."/>
            <person name="Pepin K.H."/>
            <person name="Gish W.R."/>
            <person name="Chissoe S.L."/>
            <person name="Wendl M.C."/>
            <person name="Delehaunty K.D."/>
            <person name="Miner T.L."/>
            <person name="Delehaunty A."/>
            <person name="Kramer J.B."/>
            <person name="Cook L.L."/>
            <person name="Fulton R.S."/>
            <person name="Johnson D.L."/>
            <person name="Minx P.J."/>
            <person name="Clifton S.W."/>
            <person name="Hawkins T."/>
            <person name="Branscomb E."/>
            <person name="Predki P."/>
            <person name="Richardson P."/>
            <person name="Wenning S."/>
            <person name="Slezak T."/>
            <person name="Doggett N."/>
            <person name="Cheng J.F."/>
            <person name="Olsen A."/>
            <person name="Lucas S."/>
            <person name="Elkin C."/>
            <person name="Uberbacher E."/>
            <person name="Frazier M."/>
            <person name="Gibbs R.A."/>
            <person name="Muzny D.M."/>
            <person name="Scherer S.E."/>
            <person name="Bouck J.B."/>
            <person name="Sodergren E.J."/>
            <person name="Worley K.C."/>
            <person name="Rives C.M."/>
            <person name="Gorrell J.H."/>
            <person name="Metzker M.L."/>
            <person name="Naylor S.L."/>
            <person name="Kucherlapati R.S."/>
            <person name="Nelson D.L."/>
            <person name="Weinstock G.M."/>
            <person name="Sakaki Y."/>
            <person name="Fujiyama A."/>
            <person name="Hattori M."/>
            <person name="Yada T."/>
            <person name="Toyoda A."/>
            <person name="Itoh T."/>
            <person name="Kawagoe C."/>
            <person name="Watanabe H."/>
            <person name="Totoki Y."/>
            <person name="Taylor T."/>
            <person name="Weissenbach J."/>
            <person name="Heilig R."/>
            <person name="Saurin W."/>
            <person name="Artiguenave F."/>
            <person name="Brottier P."/>
            <person name="Bruls T."/>
            <person name="Pelletier E."/>
            <person name="Robert C."/>
            <person name="Wincker P."/>
            <person name="Smith D.R."/>
            <person name="Doucette-Stamm L."/>
            <person name="Rubenfield M."/>
            <person name="Weinstock K."/>
            <person name="Lee H.M."/>
            <person name="Dubois J."/>
            <person name="Rosenthal A."/>
            <person name="Platzer M."/>
            <person name="Nyakatura G."/>
            <person name="Taudien S."/>
            <person name="Rump A."/>
            <person name="Yang H."/>
            <person name="Yu J."/>
            <person name="Wang J."/>
            <person name="Huang G."/>
            <person name="Gu J."/>
            <person name="Hood L."/>
            <person name="Rowen L."/>
            <person name="Madan A."/>
            <person name="Qin S."/>
            <person name="Davis R.W."/>
            <person name="Federspiel N.A."/>
            <person name="Abola A.P."/>
            <person name="Proctor M.J."/>
            <person name="Myers R.M."/>
            <person name="Schmutz J."/>
            <person name="Dickson M."/>
            <person name="Grimwood J."/>
            <person name="Cox D.R."/>
            <person name="Olson M.V."/>
            <person name="Kaul R."/>
            <person name="Raymond C."/>
            <person name="Shimizu N."/>
            <person name="Kawasaki K."/>
            <person name="Minoshima S."/>
            <person name="Evans G.A."/>
            <person name="Athanasiou M."/>
            <person name="Schultz R."/>
            <person name="Roe B.A."/>
            <person name="Chen F."/>
            <person name="Pan H."/>
            <person name="Ramser J."/>
            <person name="Lehrach H."/>
            <person name="Reinhardt R."/>
            <person name="McCombie W.R."/>
            <person name="de la Bastide M."/>
            <person name="Dedhia N."/>
            <person name="Blocker H."/>
            <person name="Hornischer K."/>
            <person name="Nordsiek G."/>
            <person name="Agarwala R."/>
            <person name="Aravind L."/>
            <person name="Bailey J.A."/>
            <person name="Bateman A."/>
            <person name="Batzoglou S."/>
            <person name="Birney E."/>
            <person name="Bork P."/>
            <person name="Brown D.G."/>
            <person name="Burge C.B."/>
            <person name="Cerutti L."/>
            <person name="Chen H.C."/>
            <person name="Church D."/>
            <person name="Clamp M."/>
            <person name="Copley R.R."/>
            <person name="Doerks T."/>
            <person name="Eddy S.R."/>
            <person name="Eichler E.E."/>
            <person name="Furey T.S."/>
            <person name="Galagan J."/>
            <person name="Gilbert J.G."/>
            <person name="Harmon C."/>
            <person name="Hayashizaki Y."/>
            <person name="Haussler D."/>
            <person name="Hermjakob H."/>
            <person name="Hokamp K."/>
            <person name="Jang W."/>
            <person name="Johnson L.S."/>
            <person name="Jones T.A."/>
            <person name="Kasif S."/>
            <person name="Kaspryzk A."/>
            <person name="Kennedy S."/>
            <person name="Kent W.J."/>
            <person name="Kitts P."/>
            <person name="Koonin E.V."/>
            <person name="Korf I."/>
            <person name="Kulp D."/>
            <person name="Lancet D."/>
            <person name="Lowe T.M."/>
            <person name="McLysaght A."/>
            <person name="Mikkelsen T."/>
            <person name="Moran J.V."/>
            <person name="Mulder N."/>
            <person name="Pollara V.J."/>
            <person name="Ponting C.P."/>
            <person name="Schuler G."/>
            <person name="Schultz J."/>
            <person name="Slater G."/>
            <person name="Smit A.F."/>
            <person name="Stupka E."/>
            <person name="Szustakowski J."/>
            <person name="Thierry-Mieg D."/>
            <person name="Thierry-Mieg J."/>
            <person name="Wagner L."/>
            <person name="Wallis J."/>
            <person name="Wheeler R."/>
            <person name="Williams A."/>
            <person name="Wolf Y.I."/>
            <person name="Wolfe K.H."/>
            <person name="Yang S.P."/>
            <person name="Yeh R.F."/>
            <person name="Collins F."/>
            <person name="Guyer M.S."/>
            <person name="Peterson J."/>
            <person name="Felsenfeld A."/>
            <person name="Wetterstrand K.A."/>
            <person name="Patrinos A."/>
            <person name="Morgan M.J."/>
            <person name="de Jong P."/>
            <person name="Catanese J.J."/>
            <person name="Osoegawa K."/>
            <person name="Shizuya H."/>
            <person name="Choi S."/>
            <person name="Chen Y.J."/>
        </authorList>
    </citation>
    <scope>NUCLEOTIDE SEQUENCE [LARGE SCALE GENOMIC DNA]</scope>
</reference>
<evidence type="ECO:0000313" key="1">
    <source>
        <dbReference type="Ensembl" id="ENSP00000474029.1"/>
    </source>
</evidence>
<dbReference type="EMBL" id="AL049699">
    <property type="status" value="NOT_ANNOTATED_CDS"/>
    <property type="molecule type" value="Genomic_DNA"/>
</dbReference>
<dbReference type="Antibodypedia" id="31667">
    <property type="antibodies" value="284 antibodies from 25 providers"/>
</dbReference>
<dbReference type="Bgee" id="ENSG00000013375">
    <property type="expression patterns" value="Expressed in body of pancreas and 185 other cell types or tissues"/>
</dbReference>
<dbReference type="OpenTargets" id="ENSG00000013375"/>
<dbReference type="OrthoDB" id="1928at2759"/>
<evidence type="ECO:0000313" key="2">
    <source>
        <dbReference type="Proteomes" id="UP000005640"/>
    </source>
</evidence>
<dbReference type="HOGENOM" id="CLU_3438235_0_0_1"/>
<dbReference type="ExpressionAtlas" id="S4R390">
    <property type="expression patterns" value="baseline and differential"/>
</dbReference>
<name>S4R390_HUMAN</name>
<keyword evidence="2" id="KW-1185">Reference proteome</keyword>
<protein>
    <submittedName>
        <fullName evidence="1">Phosphoglucomutase 3</fullName>
    </submittedName>
</protein>
<dbReference type="Ensembl" id="ENST00000605602.1">
    <property type="protein sequence ID" value="ENSP00000474029.1"/>
    <property type="gene ID" value="ENSG00000013375.17"/>
</dbReference>
<dbReference type="OMA" id="WEAYATK"/>
<dbReference type="VEuPathDB" id="HostDB:ENSG00000013375"/>
<dbReference type="Ensembl" id="ENST00000605602.1">
    <property type="protein sequence ID" value="ENSP00000474029.1"/>
    <property type="gene ID" value="ENSG00000013375.18"/>
</dbReference>
<dbReference type="ChiTaRS" id="PGM3">
    <property type="organism name" value="human"/>
</dbReference>
<feature type="non-terminal residue" evidence="1">
    <location>
        <position position="1"/>
    </location>
</feature>
<accession>S4R390</accession>
<reference evidence="1" key="4">
    <citation type="submission" date="2025-08" db="UniProtKB">
        <authorList>
            <consortium name="Ensembl"/>
        </authorList>
    </citation>
    <scope>IDENTIFICATION</scope>
</reference>
<reference evidence="1 2" key="3">
    <citation type="journal article" date="2004" name="Nature">
        <title>Finishing the euchromatic sequence of the human genome.</title>
        <authorList>
            <consortium name="International Human Genome Sequencing Consortium"/>
        </authorList>
    </citation>
    <scope>NUCLEOTIDE SEQUENCE [LARGE SCALE GENOMIC DNA]</scope>
</reference>
<dbReference type="EMBL" id="AL121716">
    <property type="status" value="NOT_ANNOTATED_CDS"/>
    <property type="molecule type" value="Genomic_DNA"/>
</dbReference>
<proteinExistence type="predicted"/>
<dbReference type="HGNC" id="HGNC:8907">
    <property type="gene designation" value="PGM3"/>
</dbReference>
<dbReference type="UCSC" id="uc063pun.1">
    <property type="organism name" value="human"/>
</dbReference>
<reference evidence="1" key="5">
    <citation type="submission" date="2025-09" db="UniProtKB">
        <authorList>
            <consortium name="Ensembl"/>
        </authorList>
    </citation>
    <scope>IDENTIFICATION</scope>
</reference>
<reference evidence="1 2" key="2">
    <citation type="journal article" date="2003" name="Nature">
        <title>The DNA sequence and analysis of human chromosome 6.</title>
        <authorList>
            <person name="Mungall A.J."/>
            <person name="Palmer S.A."/>
            <person name="Sims S.K."/>
            <person name="Edwards C.A."/>
            <person name="Ashurst J.L."/>
            <person name="Wilming L."/>
            <person name="Jones M.C."/>
            <person name="Horton R."/>
            <person name="Hunt S.E."/>
            <person name="Scott C.E."/>
            <person name="Gilbert J.G."/>
            <person name="Clamp M.E."/>
            <person name="Bethel G."/>
            <person name="Milne S."/>
            <person name="Ainscough R."/>
            <person name="Almeida J.P."/>
            <person name="Ambrose K.D."/>
            <person name="Andrews T.D."/>
            <person name="Ashwell R.I."/>
            <person name="Babbage A.K."/>
            <person name="Bagguley C.L."/>
            <person name="Bailey J."/>
            <person name="Banerjee R."/>
            <person name="Barker D.J."/>
            <person name="Barlow K.F."/>
            <person name="Bates K."/>
            <person name="Beare D.M."/>
            <person name="Beasley H."/>
            <person name="Beasley O."/>
            <person name="Bird C.P."/>
            <person name="Blakey S."/>
            <person name="Bray-Allen S."/>
            <person name="Brook J."/>
            <person name="Brown A.J."/>
            <person name="Brown J.Y."/>
            <person name="Burford D.C."/>
            <person name="Burrill W."/>
            <person name="Burton J."/>
            <person name="Carder C."/>
            <person name="Carter N.P."/>
            <person name="Chapman J.C."/>
            <person name="Clark S.Y."/>
            <person name="Clark G."/>
            <person name="Clee C.M."/>
            <person name="Clegg S."/>
            <person name="Cobley V."/>
            <person name="Collier R.E."/>
            <person name="Collins J.E."/>
            <person name="Colman L.K."/>
            <person name="Corby N.R."/>
            <person name="Coville G.J."/>
            <person name="Culley K.M."/>
            <person name="Dhami P."/>
            <person name="Davies J."/>
            <person name="Dunn M."/>
            <person name="Earthrowl M.E."/>
            <person name="Ellington A.E."/>
            <person name="Evans K.A."/>
            <person name="Faulkner L."/>
            <person name="Francis M.D."/>
            <person name="Frankish A."/>
            <person name="Frankland J."/>
            <person name="French L."/>
            <person name="Garner P."/>
            <person name="Garnett J."/>
            <person name="Ghori M.J."/>
            <person name="Gilby L.M."/>
            <person name="Gillson C.J."/>
            <person name="Glithero R.J."/>
            <person name="Grafham D.V."/>
            <person name="Grant M."/>
            <person name="Gribble S."/>
            <person name="Griffiths C."/>
            <person name="Griffiths M."/>
            <person name="Hall R."/>
            <person name="Halls K.S."/>
            <person name="Hammond S."/>
            <person name="Harley J.L."/>
            <person name="Hart E.A."/>
            <person name="Heath P.D."/>
            <person name="Heathcott R."/>
            <person name="Holmes S.J."/>
            <person name="Howden P.J."/>
            <person name="Howe K.L."/>
            <person name="Howell G.R."/>
            <person name="Huckle E."/>
            <person name="Humphray S.J."/>
            <person name="Humphries M.D."/>
            <person name="Hunt A.R."/>
            <person name="Johnson C.M."/>
            <person name="Joy A.A."/>
            <person name="Kay M."/>
            <person name="Keenan S.J."/>
            <person name="Kimberley A.M."/>
            <person name="King A."/>
            <person name="Laird G.K."/>
            <person name="Langford C."/>
            <person name="Lawlor S."/>
            <person name="Leongamornlert D.A."/>
            <person name="Leversha M."/>
            <person name="Lloyd C.R."/>
            <person name="Lloyd D.M."/>
            <person name="Loveland J.E."/>
            <person name="Lovell J."/>
            <person name="Martin S."/>
            <person name="Mashreghi-Mohammadi M."/>
            <person name="Maslen G.L."/>
            <person name="Matthews L."/>
            <person name="McCann O.T."/>
            <person name="McLaren S.J."/>
            <person name="McLay K."/>
            <person name="McMurray A."/>
            <person name="Moore M.J."/>
            <person name="Mullikin J.C."/>
            <person name="Niblett D."/>
            <person name="Nickerson T."/>
            <person name="Novik K.L."/>
            <person name="Oliver K."/>
            <person name="Overton-Larty E.K."/>
            <person name="Parker A."/>
            <person name="Patel R."/>
            <person name="Pearce A.V."/>
            <person name="Peck A.I."/>
            <person name="Phillimore B."/>
            <person name="Phillips S."/>
            <person name="Plumb R.W."/>
            <person name="Porter K.M."/>
            <person name="Ramsey Y."/>
            <person name="Ranby S.A."/>
            <person name="Rice C.M."/>
            <person name="Ross M.T."/>
            <person name="Searle S.M."/>
            <person name="Sehra H.K."/>
            <person name="Sheridan E."/>
            <person name="Skuce C.D."/>
            <person name="Smith S."/>
            <person name="Smith M."/>
            <person name="Spraggon L."/>
            <person name="Squares S.L."/>
            <person name="Steward C.A."/>
            <person name="Sycamore N."/>
            <person name="Tamlyn-Hall G."/>
            <person name="Tester J."/>
            <person name="Theaker A.J."/>
            <person name="Thomas D.W."/>
            <person name="Thorpe A."/>
            <person name="Tracey A."/>
            <person name="Tromans A."/>
            <person name="Tubby B."/>
            <person name="Wall M."/>
            <person name="Wallis J.M."/>
            <person name="West A.P."/>
            <person name="White S.S."/>
            <person name="Whitehead S.L."/>
            <person name="Whittaker H."/>
            <person name="Wild A."/>
            <person name="Willey D.J."/>
            <person name="Wilmer T.E."/>
            <person name="Wood J.M."/>
            <person name="Wray P.W."/>
            <person name="Wyatt J.C."/>
            <person name="Young L."/>
            <person name="Younger R.M."/>
            <person name="Bentley D.R."/>
            <person name="Coulson A."/>
            <person name="Durbin R."/>
            <person name="Hubbard T."/>
            <person name="Sulston J.E."/>
            <person name="Dunham I."/>
            <person name="Rogers J."/>
            <person name="Beck S."/>
        </authorList>
    </citation>
    <scope>NUCLEOTIDE SEQUENCE [LARGE SCALE GENOMIC DNA]</scope>
</reference>